<evidence type="ECO:0000313" key="1">
    <source>
        <dbReference type="EMBL" id="KAB2817329.1"/>
    </source>
</evidence>
<dbReference type="PROSITE" id="PS51257">
    <property type="entry name" value="PROKAR_LIPOPROTEIN"/>
    <property type="match status" value="1"/>
</dbReference>
<dbReference type="AlphaFoldDB" id="A0A6L3ZI97"/>
<dbReference type="OrthoDB" id="9826945at2"/>
<protein>
    <submittedName>
        <fullName evidence="1">Uncharacterized protein</fullName>
    </submittedName>
</protein>
<gene>
    <name evidence="1" type="ORF">F8C82_02755</name>
</gene>
<organism evidence="1 2">
    <name type="scientific">Phaeocystidibacter marisrubri</name>
    <dbReference type="NCBI Taxonomy" id="1577780"/>
    <lineage>
        <taxon>Bacteria</taxon>
        <taxon>Pseudomonadati</taxon>
        <taxon>Bacteroidota</taxon>
        <taxon>Flavobacteriia</taxon>
        <taxon>Flavobacteriales</taxon>
        <taxon>Phaeocystidibacteraceae</taxon>
        <taxon>Phaeocystidibacter</taxon>
    </lineage>
</organism>
<evidence type="ECO:0000313" key="2">
    <source>
        <dbReference type="Proteomes" id="UP000484164"/>
    </source>
</evidence>
<accession>A0A6L3ZI97</accession>
<proteinExistence type="predicted"/>
<comment type="caution">
    <text evidence="1">The sequence shown here is derived from an EMBL/GenBank/DDBJ whole genome shotgun (WGS) entry which is preliminary data.</text>
</comment>
<dbReference type="Proteomes" id="UP000484164">
    <property type="component" value="Unassembled WGS sequence"/>
</dbReference>
<name>A0A6L3ZI97_9FLAO</name>
<keyword evidence="2" id="KW-1185">Reference proteome</keyword>
<dbReference type="EMBL" id="WBVQ01000001">
    <property type="protein sequence ID" value="KAB2817329.1"/>
    <property type="molecule type" value="Genomic_DNA"/>
</dbReference>
<reference evidence="1 2" key="1">
    <citation type="submission" date="2019-10" db="EMBL/GenBank/DDBJ databases">
        <title>Genome sequence of Phaeocystidibacter marisrubri JCM30614 (type strain).</title>
        <authorList>
            <person name="Bowman J.P."/>
        </authorList>
    </citation>
    <scope>NUCLEOTIDE SEQUENCE [LARGE SCALE GENOMIC DNA]</scope>
    <source>
        <strain evidence="1 2">JCM 30614</strain>
    </source>
</reference>
<dbReference type="RefSeq" id="WP_151691900.1">
    <property type="nucleotide sequence ID" value="NZ_BMGX01000002.1"/>
</dbReference>
<sequence>MKKNALFFTLASLMLLSLTSCEEKSLIPDDQKHPDRRNIEAYVFNYWNGGSFYFDSVYAVAGGEIQISDITMVFSDYEFSLSTADTVDADTSFGVANLRKLPTKIGLLPAGTYTGEHQVTIGYTESMFNTPPSMAPSEIKADGLLRSDVGYNHLLIRGKYRVEGDTINWLPTIPFEYRLGGTEFNVHFERPMSFSVTANNPVSIFFNLQVDMLFQGGLTPPNIPLIVSDPNDNDDYTAATLLFNNLDQALSLD</sequence>